<dbReference type="Gene3D" id="3.40.1190.20">
    <property type="match status" value="1"/>
</dbReference>
<keyword evidence="10" id="KW-1185">Reference proteome</keyword>
<comment type="function">
    <text evidence="1">Catalyzes the phosphorylation of D-glycero-D-manno-heptose 7-phosphate at the C-1 position to selectively form D-glycero-beta-D-manno-heptose-1,7-bisphosphate.</text>
</comment>
<dbReference type="InterPro" id="IPR004821">
    <property type="entry name" value="Cyt_trans-like"/>
</dbReference>
<dbReference type="InterPro" id="IPR014729">
    <property type="entry name" value="Rossmann-like_a/b/a_fold"/>
</dbReference>
<gene>
    <name evidence="9" type="ORF">NUH88_13445</name>
</gene>
<dbReference type="PANTHER" id="PTHR46969">
    <property type="entry name" value="BIFUNCTIONAL PROTEIN HLDE"/>
    <property type="match status" value="1"/>
</dbReference>
<sequence length="511" mass="56449">MKPSAREKIKGISELSDIAGRLHHEGKKIAHAHGTFDLLHMGHVRHLEHARREGDVLFVTVTADEHVHKGPGRPVFTDQLRAEMLAALEYVDWVGINHAVSAEEVIDAIKPDAYIKGSDYVDADQDVTGKIVDERNAVERHGGRIVFTDDITFSSSELINRHVDVFEPEVKDYLDRIRQTVGLEQLLTLVESIKDMRILVIGDTILDEYQYVSPSGQPSKENIMSTRHEDMELFAGGVIAAANHVASFCKQVDIITCLGQNDSRENFIKTQSHENINIIPVYRPNAPTTRKVRFVDNSYVRKLFEVQFIEDSPLPPESRDDLHRKISELAPQYDLVMAADFGHGLISGNTVDLICKVSPFLAVNAQTNSANRGYNLITKYPRADYICIDAPEARLAVGDRFSDLAIIAQDVLPRRIDCNRMILTHGRHGCVAYDAGKPVSQIPAFTRRVVDTMGAGDAFFSITAPLAKVGTDIATIGLIGNIAGAIKVGIVGHRNSVDKVSVVKALTALLK</sequence>
<keyword evidence="6" id="KW-0119">Carbohydrate metabolism</keyword>
<proteinExistence type="predicted"/>
<dbReference type="GO" id="GO:0033785">
    <property type="term" value="F:heptose 7-phosphate kinase activity"/>
    <property type="evidence" value="ECO:0007669"/>
    <property type="project" value="TreeGrafter"/>
</dbReference>
<evidence type="ECO:0000259" key="8">
    <source>
        <dbReference type="Pfam" id="PF01467"/>
    </source>
</evidence>
<dbReference type="RefSeq" id="WP_257766925.1">
    <property type="nucleotide sequence ID" value="NZ_CP102480.1"/>
</dbReference>
<dbReference type="CDD" id="cd02172">
    <property type="entry name" value="RfaE_N"/>
    <property type="match status" value="1"/>
</dbReference>
<evidence type="ECO:0000256" key="6">
    <source>
        <dbReference type="ARBA" id="ARBA00023277"/>
    </source>
</evidence>
<evidence type="ECO:0000256" key="4">
    <source>
        <dbReference type="ARBA" id="ARBA00022777"/>
    </source>
</evidence>
<dbReference type="InterPro" id="IPR029056">
    <property type="entry name" value="Ribokinase-like"/>
</dbReference>
<evidence type="ECO:0000256" key="5">
    <source>
        <dbReference type="ARBA" id="ARBA00023268"/>
    </source>
</evidence>
<dbReference type="InterPro" id="IPR011611">
    <property type="entry name" value="PfkB_dom"/>
</dbReference>
<evidence type="ECO:0000256" key="1">
    <source>
        <dbReference type="ARBA" id="ARBA00002319"/>
    </source>
</evidence>
<dbReference type="AlphaFoldDB" id="A0A9J7AN94"/>
<evidence type="ECO:0000313" key="10">
    <source>
        <dbReference type="Proteomes" id="UP001060336"/>
    </source>
</evidence>
<dbReference type="InterPro" id="IPR011913">
    <property type="entry name" value="RfaE_dom_I"/>
</dbReference>
<keyword evidence="4 9" id="KW-0418">Kinase</keyword>
<evidence type="ECO:0000259" key="7">
    <source>
        <dbReference type="Pfam" id="PF00294"/>
    </source>
</evidence>
<organism evidence="9 10">
    <name type="scientific">Nisaea acidiphila</name>
    <dbReference type="NCBI Taxonomy" id="1862145"/>
    <lineage>
        <taxon>Bacteria</taxon>
        <taxon>Pseudomonadati</taxon>
        <taxon>Pseudomonadota</taxon>
        <taxon>Alphaproteobacteria</taxon>
        <taxon>Rhodospirillales</taxon>
        <taxon>Thalassobaculaceae</taxon>
        <taxon>Nisaea</taxon>
    </lineage>
</organism>
<dbReference type="Pfam" id="PF01467">
    <property type="entry name" value="CTP_transf_like"/>
    <property type="match status" value="1"/>
</dbReference>
<dbReference type="CDD" id="cd01172">
    <property type="entry name" value="RfaE_like"/>
    <property type="match status" value="1"/>
</dbReference>
<dbReference type="PANTHER" id="PTHR46969:SF1">
    <property type="entry name" value="BIFUNCTIONAL PROTEIN HLDE"/>
    <property type="match status" value="1"/>
</dbReference>
<dbReference type="SUPFAM" id="SSF53613">
    <property type="entry name" value="Ribokinase-like"/>
    <property type="match status" value="1"/>
</dbReference>
<evidence type="ECO:0000313" key="9">
    <source>
        <dbReference type="EMBL" id="UUX48418.1"/>
    </source>
</evidence>
<dbReference type="EMBL" id="CP102480">
    <property type="protein sequence ID" value="UUX48418.1"/>
    <property type="molecule type" value="Genomic_DNA"/>
</dbReference>
<dbReference type="GO" id="GO:0033786">
    <property type="term" value="F:heptose-1-phosphate adenylyltransferase activity"/>
    <property type="evidence" value="ECO:0007669"/>
    <property type="project" value="TreeGrafter"/>
</dbReference>
<evidence type="ECO:0000256" key="2">
    <source>
        <dbReference type="ARBA" id="ARBA00003753"/>
    </source>
</evidence>
<evidence type="ECO:0000256" key="3">
    <source>
        <dbReference type="ARBA" id="ARBA00022679"/>
    </source>
</evidence>
<name>A0A9J7AN94_9PROT</name>
<comment type="function">
    <text evidence="2">Catalyzes the ADP transfer from ATP to D-glycero-beta-D-manno-heptose 1-phosphate, yielding ADP-D-glycero-beta-D-manno-heptose.</text>
</comment>
<dbReference type="GO" id="GO:0016773">
    <property type="term" value="F:phosphotransferase activity, alcohol group as acceptor"/>
    <property type="evidence" value="ECO:0007669"/>
    <property type="project" value="InterPro"/>
</dbReference>
<dbReference type="KEGG" id="naci:NUH88_13445"/>
<feature type="domain" description="Carbohydrate kinase PfkB" evidence="7">
    <location>
        <begin position="198"/>
        <end position="498"/>
    </location>
</feature>
<keyword evidence="5" id="KW-0511">Multifunctional enzyme</keyword>
<dbReference type="NCBIfam" id="TIGR00125">
    <property type="entry name" value="cyt_tran_rel"/>
    <property type="match status" value="1"/>
</dbReference>
<keyword evidence="3" id="KW-0808">Transferase</keyword>
<dbReference type="Gene3D" id="3.40.50.620">
    <property type="entry name" value="HUPs"/>
    <property type="match status" value="1"/>
</dbReference>
<accession>A0A9J7AN94</accession>
<dbReference type="Pfam" id="PF00294">
    <property type="entry name" value="PfkB"/>
    <property type="match status" value="1"/>
</dbReference>
<protein>
    <submittedName>
        <fullName evidence="9">PfkB family carbohydrate kinase</fullName>
    </submittedName>
</protein>
<dbReference type="GO" id="GO:0005829">
    <property type="term" value="C:cytosol"/>
    <property type="evidence" value="ECO:0007669"/>
    <property type="project" value="TreeGrafter"/>
</dbReference>
<dbReference type="Proteomes" id="UP001060336">
    <property type="component" value="Chromosome"/>
</dbReference>
<reference evidence="9" key="1">
    <citation type="submission" date="2022-08" db="EMBL/GenBank/DDBJ databases">
        <title>Nisaea acidiphila sp. nov., isolated from a marine algal debris and emended description of the genus Nisaea Urios et al. 2008.</title>
        <authorList>
            <person name="Kwon K."/>
        </authorList>
    </citation>
    <scope>NUCLEOTIDE SEQUENCE</scope>
    <source>
        <strain evidence="9">MEBiC11861</strain>
    </source>
</reference>
<dbReference type="SUPFAM" id="SSF52374">
    <property type="entry name" value="Nucleotidylyl transferase"/>
    <property type="match status" value="1"/>
</dbReference>
<feature type="domain" description="Cytidyltransferase-like" evidence="8">
    <location>
        <begin position="33"/>
        <end position="160"/>
    </location>
</feature>